<reference evidence="1" key="2">
    <citation type="journal article" date="2024" name="Plant">
        <title>Genomic evolution and insights into agronomic trait innovations of Sesamum species.</title>
        <authorList>
            <person name="Miao H."/>
            <person name="Wang L."/>
            <person name="Qu L."/>
            <person name="Liu H."/>
            <person name="Sun Y."/>
            <person name="Le M."/>
            <person name="Wang Q."/>
            <person name="Wei S."/>
            <person name="Zheng Y."/>
            <person name="Lin W."/>
            <person name="Duan Y."/>
            <person name="Cao H."/>
            <person name="Xiong S."/>
            <person name="Wang X."/>
            <person name="Wei L."/>
            <person name="Li C."/>
            <person name="Ma Q."/>
            <person name="Ju M."/>
            <person name="Zhao R."/>
            <person name="Li G."/>
            <person name="Mu C."/>
            <person name="Tian Q."/>
            <person name="Mei H."/>
            <person name="Zhang T."/>
            <person name="Gao T."/>
            <person name="Zhang H."/>
        </authorList>
    </citation>
    <scope>NUCLEOTIDE SEQUENCE</scope>
    <source>
        <strain evidence="1">KEN1</strain>
    </source>
</reference>
<dbReference type="AlphaFoldDB" id="A0AAW2WY92"/>
<dbReference type="EMBL" id="JACGWN010000006">
    <property type="protein sequence ID" value="KAL0445904.1"/>
    <property type="molecule type" value="Genomic_DNA"/>
</dbReference>
<sequence>MIWAPMMVYDAVVLGFFCGDARYKPTRKRNSRRKKSLYVILRYLSLIPRLQRLYALVATAEHMTWHATYQMEEGSICHPFDAEAWRFRTMVIPDLSIPKHLIDIYLEPLIEELMQLWHTVNDQLANGMAFGRSTEGVMGCPIYMDDTWAFHLQHDKKAYYFDCHKQFLLQDHPYRRNKKAFTKNMMERNGAWLRLTGAHIQDRLQS</sequence>
<protein>
    <submittedName>
        <fullName evidence="1">Uncharacterized protein</fullName>
    </submittedName>
</protein>
<organism evidence="1">
    <name type="scientific">Sesamum latifolium</name>
    <dbReference type="NCBI Taxonomy" id="2727402"/>
    <lineage>
        <taxon>Eukaryota</taxon>
        <taxon>Viridiplantae</taxon>
        <taxon>Streptophyta</taxon>
        <taxon>Embryophyta</taxon>
        <taxon>Tracheophyta</taxon>
        <taxon>Spermatophyta</taxon>
        <taxon>Magnoliopsida</taxon>
        <taxon>eudicotyledons</taxon>
        <taxon>Gunneridae</taxon>
        <taxon>Pentapetalae</taxon>
        <taxon>asterids</taxon>
        <taxon>lamiids</taxon>
        <taxon>Lamiales</taxon>
        <taxon>Pedaliaceae</taxon>
        <taxon>Sesamum</taxon>
    </lineage>
</organism>
<dbReference type="Pfam" id="PF02992">
    <property type="entry name" value="Transposase_21"/>
    <property type="match status" value="1"/>
</dbReference>
<reference evidence="1" key="1">
    <citation type="submission" date="2020-06" db="EMBL/GenBank/DDBJ databases">
        <authorList>
            <person name="Li T."/>
            <person name="Hu X."/>
            <person name="Zhang T."/>
            <person name="Song X."/>
            <person name="Zhang H."/>
            <person name="Dai N."/>
            <person name="Sheng W."/>
            <person name="Hou X."/>
            <person name="Wei L."/>
        </authorList>
    </citation>
    <scope>NUCLEOTIDE SEQUENCE</scope>
    <source>
        <strain evidence="1">KEN1</strain>
        <tissue evidence="1">Leaf</tissue>
    </source>
</reference>
<name>A0AAW2WY92_9LAMI</name>
<comment type="caution">
    <text evidence="1">The sequence shown here is derived from an EMBL/GenBank/DDBJ whole genome shotgun (WGS) entry which is preliminary data.</text>
</comment>
<dbReference type="InterPro" id="IPR004242">
    <property type="entry name" value="Transposase_21"/>
</dbReference>
<proteinExistence type="predicted"/>
<dbReference type="PANTHER" id="PTHR10775:SF188">
    <property type="entry name" value="TRANSPOSASE-ASSOCIATED DOMAIN-CONTAINING PROTEIN"/>
    <property type="match status" value="1"/>
</dbReference>
<accession>A0AAW2WY92</accession>
<evidence type="ECO:0000313" key="1">
    <source>
        <dbReference type="EMBL" id="KAL0445904.1"/>
    </source>
</evidence>
<dbReference type="PANTHER" id="PTHR10775">
    <property type="entry name" value="OS08G0208400 PROTEIN"/>
    <property type="match status" value="1"/>
</dbReference>
<gene>
    <name evidence="1" type="ORF">Slati_1718300</name>
</gene>